<sequence>MAAMVLAPTPWGKGKKAIDGIEILAKGTRAYYEISGGFRVTVTAEEIISINRGFGAAR</sequence>
<evidence type="ECO:0000313" key="2">
    <source>
        <dbReference type="Proteomes" id="UP001501102"/>
    </source>
</evidence>
<gene>
    <name evidence="1" type="ORF">GCM10020221_15550</name>
</gene>
<dbReference type="EMBL" id="BAAAXZ010000059">
    <property type="protein sequence ID" value="GAA2920228.1"/>
    <property type="molecule type" value="Genomic_DNA"/>
</dbReference>
<proteinExistence type="predicted"/>
<accession>A0ABN3WM64</accession>
<protein>
    <submittedName>
        <fullName evidence="1">Uncharacterized protein</fullName>
    </submittedName>
</protein>
<reference evidence="1 2" key="1">
    <citation type="journal article" date="2019" name="Int. J. Syst. Evol. Microbiol.">
        <title>The Global Catalogue of Microorganisms (GCM) 10K type strain sequencing project: providing services to taxonomists for standard genome sequencing and annotation.</title>
        <authorList>
            <consortium name="The Broad Institute Genomics Platform"/>
            <consortium name="The Broad Institute Genome Sequencing Center for Infectious Disease"/>
            <person name="Wu L."/>
            <person name="Ma J."/>
        </authorList>
    </citation>
    <scope>NUCLEOTIDE SEQUENCE [LARGE SCALE GENOMIC DNA]</scope>
    <source>
        <strain evidence="1 2">JCM 4087</strain>
    </source>
</reference>
<name>A0ABN3WM64_STRTU</name>
<organism evidence="1 2">
    <name type="scientific">Streptomyces thioluteus</name>
    <dbReference type="NCBI Taxonomy" id="66431"/>
    <lineage>
        <taxon>Bacteria</taxon>
        <taxon>Bacillati</taxon>
        <taxon>Actinomycetota</taxon>
        <taxon>Actinomycetes</taxon>
        <taxon>Kitasatosporales</taxon>
        <taxon>Streptomycetaceae</taxon>
        <taxon>Streptomyces</taxon>
    </lineage>
</organism>
<dbReference type="Proteomes" id="UP001501102">
    <property type="component" value="Unassembled WGS sequence"/>
</dbReference>
<keyword evidence="2" id="KW-1185">Reference proteome</keyword>
<comment type="caution">
    <text evidence="1">The sequence shown here is derived from an EMBL/GenBank/DDBJ whole genome shotgun (WGS) entry which is preliminary data.</text>
</comment>
<evidence type="ECO:0000313" key="1">
    <source>
        <dbReference type="EMBL" id="GAA2920228.1"/>
    </source>
</evidence>